<reference evidence="3" key="2">
    <citation type="submission" date="2015-01" db="EMBL/GenBank/DDBJ databases">
        <title>Evolutionary Origins and Diversification of the Mycorrhizal Mutualists.</title>
        <authorList>
            <consortium name="DOE Joint Genome Institute"/>
            <consortium name="Mycorrhizal Genomics Consortium"/>
            <person name="Kohler A."/>
            <person name="Kuo A."/>
            <person name="Nagy L.G."/>
            <person name="Floudas D."/>
            <person name="Copeland A."/>
            <person name="Barry K.W."/>
            <person name="Cichocki N."/>
            <person name="Veneault-Fourrey C."/>
            <person name="LaButti K."/>
            <person name="Lindquist E.A."/>
            <person name="Lipzen A."/>
            <person name="Lundell T."/>
            <person name="Morin E."/>
            <person name="Murat C."/>
            <person name="Riley R."/>
            <person name="Ohm R."/>
            <person name="Sun H."/>
            <person name="Tunlid A."/>
            <person name="Henrissat B."/>
            <person name="Grigoriev I.V."/>
            <person name="Hibbett D.S."/>
            <person name="Martin F."/>
        </authorList>
    </citation>
    <scope>NUCLEOTIDE SEQUENCE [LARGE SCALE GENOMIC DNA]</scope>
    <source>
        <strain evidence="3">MUT 4182</strain>
    </source>
</reference>
<sequence>MYPPQRPAAAHTRNPSDATAPVVSTQPAGGAQMSLHPPKKGESEQTMRLRGGCIPLPGGGTCYIIPCCCPL</sequence>
<gene>
    <name evidence="2" type="ORF">M407DRAFT_246932</name>
</gene>
<organism evidence="2 3">
    <name type="scientific">Tulasnella calospora MUT 4182</name>
    <dbReference type="NCBI Taxonomy" id="1051891"/>
    <lineage>
        <taxon>Eukaryota</taxon>
        <taxon>Fungi</taxon>
        <taxon>Dikarya</taxon>
        <taxon>Basidiomycota</taxon>
        <taxon>Agaricomycotina</taxon>
        <taxon>Agaricomycetes</taxon>
        <taxon>Cantharellales</taxon>
        <taxon>Tulasnellaceae</taxon>
        <taxon>Tulasnella</taxon>
    </lineage>
</organism>
<evidence type="ECO:0000313" key="2">
    <source>
        <dbReference type="EMBL" id="KIO16703.1"/>
    </source>
</evidence>
<evidence type="ECO:0000313" key="3">
    <source>
        <dbReference type="Proteomes" id="UP000054248"/>
    </source>
</evidence>
<dbReference type="OrthoDB" id="2798764at2759"/>
<dbReference type="HOGENOM" id="CLU_193990_0_0_1"/>
<reference evidence="2 3" key="1">
    <citation type="submission" date="2014-04" db="EMBL/GenBank/DDBJ databases">
        <authorList>
            <consortium name="DOE Joint Genome Institute"/>
            <person name="Kuo A."/>
            <person name="Girlanda M."/>
            <person name="Perotto S."/>
            <person name="Kohler A."/>
            <person name="Nagy L.G."/>
            <person name="Floudas D."/>
            <person name="Copeland A."/>
            <person name="Barry K.W."/>
            <person name="Cichocki N."/>
            <person name="Veneault-Fourrey C."/>
            <person name="LaButti K."/>
            <person name="Lindquist E.A."/>
            <person name="Lipzen A."/>
            <person name="Lundell T."/>
            <person name="Morin E."/>
            <person name="Murat C."/>
            <person name="Sun H."/>
            <person name="Tunlid A."/>
            <person name="Henrissat B."/>
            <person name="Grigoriev I.V."/>
            <person name="Hibbett D.S."/>
            <person name="Martin F."/>
            <person name="Nordberg H.P."/>
            <person name="Cantor M.N."/>
            <person name="Hua S.X."/>
        </authorList>
    </citation>
    <scope>NUCLEOTIDE SEQUENCE [LARGE SCALE GENOMIC DNA]</scope>
    <source>
        <strain evidence="2 3">MUT 4182</strain>
    </source>
</reference>
<dbReference type="AlphaFoldDB" id="A0A0C3K5M7"/>
<name>A0A0C3K5M7_9AGAM</name>
<feature type="compositionally biased region" description="Polar residues" evidence="1">
    <location>
        <begin position="13"/>
        <end position="27"/>
    </location>
</feature>
<dbReference type="EMBL" id="KN823499">
    <property type="protein sequence ID" value="KIO16703.1"/>
    <property type="molecule type" value="Genomic_DNA"/>
</dbReference>
<proteinExistence type="predicted"/>
<feature type="region of interest" description="Disordered" evidence="1">
    <location>
        <begin position="1"/>
        <end position="46"/>
    </location>
</feature>
<evidence type="ECO:0000256" key="1">
    <source>
        <dbReference type="SAM" id="MobiDB-lite"/>
    </source>
</evidence>
<keyword evidence="3" id="KW-1185">Reference proteome</keyword>
<accession>A0A0C3K5M7</accession>
<protein>
    <submittedName>
        <fullName evidence="2">Uncharacterized protein</fullName>
    </submittedName>
</protein>
<dbReference type="Proteomes" id="UP000054248">
    <property type="component" value="Unassembled WGS sequence"/>
</dbReference>